<feature type="coiled-coil region" evidence="1">
    <location>
        <begin position="756"/>
        <end position="783"/>
    </location>
</feature>
<feature type="domain" description="Dynamin N-terminal" evidence="2">
    <location>
        <begin position="40"/>
        <end position="173"/>
    </location>
</feature>
<dbReference type="InterPro" id="IPR051943">
    <property type="entry name" value="TRAFAC_Dynamin-like_GTPase"/>
</dbReference>
<dbReference type="Gene3D" id="3.40.50.300">
    <property type="entry name" value="P-loop containing nucleotide triphosphate hydrolases"/>
    <property type="match status" value="1"/>
</dbReference>
<keyword evidence="1" id="KW-0175">Coiled coil</keyword>
<dbReference type="SUPFAM" id="SSF52540">
    <property type="entry name" value="P-loop containing nucleoside triphosphate hydrolases"/>
    <property type="match status" value="1"/>
</dbReference>
<dbReference type="PANTHER" id="PTHR43681">
    <property type="entry name" value="TRANSMEMBRANE GTPASE FZO"/>
    <property type="match status" value="1"/>
</dbReference>
<accession>A0AAP5H5G4</accession>
<dbReference type="Pfam" id="PF00350">
    <property type="entry name" value="Dynamin_N"/>
    <property type="match status" value="1"/>
</dbReference>
<dbReference type="InterPro" id="IPR027417">
    <property type="entry name" value="P-loop_NTPase"/>
</dbReference>
<gene>
    <name evidence="3" type="ORF">J2W91_004688</name>
</gene>
<evidence type="ECO:0000313" key="3">
    <source>
        <dbReference type="EMBL" id="MDR6726182.1"/>
    </source>
</evidence>
<dbReference type="RefSeq" id="WP_310144176.1">
    <property type="nucleotide sequence ID" value="NZ_JAVDTR010000015.1"/>
</dbReference>
<name>A0AAP5H5G4_PAEAM</name>
<dbReference type="Proteomes" id="UP001254832">
    <property type="component" value="Unassembled WGS sequence"/>
</dbReference>
<evidence type="ECO:0000256" key="1">
    <source>
        <dbReference type="SAM" id="Coils"/>
    </source>
</evidence>
<sequence length="803" mass="91955">MSDMLTTCREIASYLNDEINVQLLEDLAARQQIGAFYLPIIGQYSAGKSRFINALLEIDYLPTLGTEATAYPTYIAYGETEEAWVEYVDGTVSPVTPQDLKDYRHSEDAYTQFEVLALHLKLKHPILASGLIIVDTPGFNTIVRAHEEITLKVLPQAQFLFYVMGKALTHYDRSLLRKIQDLGIELVFIRTKLDEIKTSEEKLDEFLDSEILRVKNALGSNRPLFGVSGDPEALMETDWQERLEEVRSYMINEMNPQLQELWHKSLVQRLSKLSIDFRSRLMEKREWLTSADTVSIDKLQEQADYLAKQQQILEQSHRSTSTRIQNELSPYHMKISNEALDLQEPRLAAFHREIAQKPSIEAMQQYAQEAAATQVENYIQSVQDMFAGYTQTMIEEGFKGHQQRIQEISEKLQGDLNLPVTFELRIPDVDTMLQERQYAIEQLEAQLEQVADLVTRTDDDLVKFDLNREQVQTMLQEAKQWAAEVSSSVENIEPNQLQMRYVEGDNRVSEALGRLGFIADMLMIFIPGKNTATVATMGGKVAKTTQMSQKLKTSAEVLQTAAKTADKAMKGKELLAKVEKAHDVLLKVKSVQNKVKQFDGKGTSKISGILDFVTAEYWLRKAGKIFDTPSRYELDKQAEAVYQSRKQQMEQKVQTAVLKELKQLEELHMLNAKEDRAKKERELQLRNQSALESQLVAERSKANKEAAVAYARQLDERFENELSKVHVHLKSEMNRLFHYYVQTIVISATLETRERIHAMQENLQQLLTEKQRLTAENDKTIETVDHHLQRLASIIDGAEKASL</sequence>
<dbReference type="EMBL" id="JAVDTR010000015">
    <property type="protein sequence ID" value="MDR6726182.1"/>
    <property type="molecule type" value="Genomic_DNA"/>
</dbReference>
<protein>
    <recommendedName>
        <fullName evidence="2">Dynamin N-terminal domain-containing protein</fullName>
    </recommendedName>
</protein>
<dbReference type="PANTHER" id="PTHR43681:SF1">
    <property type="entry name" value="SARCALUMENIN"/>
    <property type="match status" value="1"/>
</dbReference>
<evidence type="ECO:0000259" key="2">
    <source>
        <dbReference type="Pfam" id="PF00350"/>
    </source>
</evidence>
<comment type="caution">
    <text evidence="3">The sequence shown here is derived from an EMBL/GenBank/DDBJ whole genome shotgun (WGS) entry which is preliminary data.</text>
</comment>
<organism evidence="3 4">
    <name type="scientific">Paenibacillus amylolyticus</name>
    <dbReference type="NCBI Taxonomy" id="1451"/>
    <lineage>
        <taxon>Bacteria</taxon>
        <taxon>Bacillati</taxon>
        <taxon>Bacillota</taxon>
        <taxon>Bacilli</taxon>
        <taxon>Bacillales</taxon>
        <taxon>Paenibacillaceae</taxon>
        <taxon>Paenibacillus</taxon>
    </lineage>
</organism>
<proteinExistence type="predicted"/>
<dbReference type="AlphaFoldDB" id="A0AAP5H5G4"/>
<evidence type="ECO:0000313" key="4">
    <source>
        <dbReference type="Proteomes" id="UP001254832"/>
    </source>
</evidence>
<reference evidence="3" key="1">
    <citation type="submission" date="2023-07" db="EMBL/GenBank/DDBJ databases">
        <title>Sorghum-associated microbial communities from plants grown in Nebraska, USA.</title>
        <authorList>
            <person name="Schachtman D."/>
        </authorList>
    </citation>
    <scope>NUCLEOTIDE SEQUENCE</scope>
    <source>
        <strain evidence="3">BE80</strain>
    </source>
</reference>
<feature type="coiled-coil region" evidence="1">
    <location>
        <begin position="433"/>
        <end position="460"/>
    </location>
</feature>
<dbReference type="InterPro" id="IPR045063">
    <property type="entry name" value="Dynamin_N"/>
</dbReference>